<dbReference type="EMBL" id="CAADFV010000011">
    <property type="protein sequence ID" value="VFK52950.1"/>
    <property type="molecule type" value="Genomic_DNA"/>
</dbReference>
<accession>A0A450ZGQ9</accession>
<dbReference type="AlphaFoldDB" id="A0A450ZGQ9"/>
<proteinExistence type="predicted"/>
<protein>
    <submittedName>
        <fullName evidence="1">Uncharacterized protein</fullName>
    </submittedName>
</protein>
<reference evidence="1" key="1">
    <citation type="submission" date="2019-02" db="EMBL/GenBank/DDBJ databases">
        <authorList>
            <person name="Gruber-Vodicka R. H."/>
            <person name="Seah K. B. B."/>
        </authorList>
    </citation>
    <scope>NUCLEOTIDE SEQUENCE</scope>
    <source>
        <strain evidence="1">BECK_BY2</strain>
    </source>
</reference>
<evidence type="ECO:0000313" key="1">
    <source>
        <dbReference type="EMBL" id="VFK52950.1"/>
    </source>
</evidence>
<sequence>MRLCDDMQFPLNKKRRVTSDYLSIDVRKWQRGDLLKPGTIFECRWNEIEKNIQVTTESDKVILNYRYRIEGENWKDIKYAVQLDWTPCNFGGKRAWFLCPAIGCGKRVAILKTHELSFAANKWKPVLGFHAPLSTPS</sequence>
<gene>
    <name evidence="1" type="ORF">BECKTUN1418E_GA0071001_101132</name>
</gene>
<name>A0A450ZGQ9_9GAMM</name>
<organism evidence="1">
    <name type="scientific">Candidatus Kentrum sp. TUN</name>
    <dbReference type="NCBI Taxonomy" id="2126343"/>
    <lineage>
        <taxon>Bacteria</taxon>
        <taxon>Pseudomonadati</taxon>
        <taxon>Pseudomonadota</taxon>
        <taxon>Gammaproteobacteria</taxon>
        <taxon>Candidatus Kentrum</taxon>
    </lineage>
</organism>